<organism evidence="2 3">
    <name type="scientific">Lichenibacterium minor</name>
    <dbReference type="NCBI Taxonomy" id="2316528"/>
    <lineage>
        <taxon>Bacteria</taxon>
        <taxon>Pseudomonadati</taxon>
        <taxon>Pseudomonadota</taxon>
        <taxon>Alphaproteobacteria</taxon>
        <taxon>Hyphomicrobiales</taxon>
        <taxon>Lichenihabitantaceae</taxon>
        <taxon>Lichenibacterium</taxon>
    </lineage>
</organism>
<evidence type="ECO:0000313" key="3">
    <source>
        <dbReference type="Proteomes" id="UP000290759"/>
    </source>
</evidence>
<dbReference type="SUPFAM" id="SSF75304">
    <property type="entry name" value="Amidase signature (AS) enzymes"/>
    <property type="match status" value="1"/>
</dbReference>
<dbReference type="OrthoDB" id="9811471at2"/>
<feature type="domain" description="Amidase" evidence="1">
    <location>
        <begin position="26"/>
        <end position="446"/>
    </location>
</feature>
<accession>A0A4Q2U6B7</accession>
<gene>
    <name evidence="2" type="ORF">D3273_18930</name>
</gene>
<reference evidence="2 3" key="2">
    <citation type="submission" date="2019-02" db="EMBL/GenBank/DDBJ databases">
        <title>'Lichenibacterium ramalinii' gen. nov. sp. nov., 'Lichenibacterium minor' gen. nov. sp. nov.</title>
        <authorList>
            <person name="Pankratov T."/>
        </authorList>
    </citation>
    <scope>NUCLEOTIDE SEQUENCE [LARGE SCALE GENOMIC DNA]</scope>
    <source>
        <strain evidence="2 3">RmlP026</strain>
    </source>
</reference>
<protein>
    <submittedName>
        <fullName evidence="2">Amidase</fullName>
    </submittedName>
</protein>
<dbReference type="PANTHER" id="PTHR11895">
    <property type="entry name" value="TRANSAMIDASE"/>
    <property type="match status" value="1"/>
</dbReference>
<evidence type="ECO:0000313" key="2">
    <source>
        <dbReference type="EMBL" id="RYC30406.1"/>
    </source>
</evidence>
<proteinExistence type="predicted"/>
<dbReference type="Pfam" id="PF01425">
    <property type="entry name" value="Amidase"/>
    <property type="match status" value="1"/>
</dbReference>
<dbReference type="GO" id="GO:0003824">
    <property type="term" value="F:catalytic activity"/>
    <property type="evidence" value="ECO:0007669"/>
    <property type="project" value="InterPro"/>
</dbReference>
<dbReference type="Gene3D" id="3.90.1300.10">
    <property type="entry name" value="Amidase signature (AS) domain"/>
    <property type="match status" value="1"/>
</dbReference>
<dbReference type="InterPro" id="IPR000120">
    <property type="entry name" value="Amidase"/>
</dbReference>
<dbReference type="InterPro" id="IPR023631">
    <property type="entry name" value="Amidase_dom"/>
</dbReference>
<dbReference type="PANTHER" id="PTHR11895:SF176">
    <property type="entry name" value="AMIDASE AMID-RELATED"/>
    <property type="match status" value="1"/>
</dbReference>
<sequence>MSDDLAFAGLVEIGGRIAARELSPTELTRGLLERIAERDGALHGYETVMAKSAVAEAEAATREIAAGRRRGPLHGVPLAVKDLLWTHDAPTAAGMAIHRGFRAAEDATVVARLRAAGAVILGKLAMTEGAYAGYHPDMTVPVNPWDAEAWPGTSSSGSGVATAAGLCYGSIGSDTGGSIRFPSAANGLTGIKPTWGRVSRHGAFELGATLDTLGPMCRSAEDAAAMLGAIVGADPKDPTALRAPAPDCLAGIGGGVRGLRIGVAPAFVALGCDADAVAAVDGARDALSGLGAEIVEIAFPDASQVLRDWFTLCAVEAASFHADSYPSRRSDYGSILATFLDMAGGASAVDLHRIGVRRLEFRGRVEAAFDGIDLLLLPVQGLSGPTMAGVLEAAESERGIENLLRYSCPFNMTGQPTITLPAGATAAGRPVGVQLVGRPLDEALLCRAGHAFQTATDWHRRRPAPAS</sequence>
<dbReference type="AlphaFoldDB" id="A0A4Q2U6B7"/>
<evidence type="ECO:0000259" key="1">
    <source>
        <dbReference type="Pfam" id="PF01425"/>
    </source>
</evidence>
<dbReference type="EMBL" id="QYBB01000026">
    <property type="protein sequence ID" value="RYC30406.1"/>
    <property type="molecule type" value="Genomic_DNA"/>
</dbReference>
<dbReference type="InterPro" id="IPR036928">
    <property type="entry name" value="AS_sf"/>
</dbReference>
<dbReference type="Proteomes" id="UP000290759">
    <property type="component" value="Unassembled WGS sequence"/>
</dbReference>
<reference evidence="2 3" key="1">
    <citation type="submission" date="2018-12" db="EMBL/GenBank/DDBJ databases">
        <authorList>
            <person name="Grouzdev D.S."/>
            <person name="Krutkina M.S."/>
        </authorList>
    </citation>
    <scope>NUCLEOTIDE SEQUENCE [LARGE SCALE GENOMIC DNA]</scope>
    <source>
        <strain evidence="2 3">RmlP026</strain>
    </source>
</reference>
<keyword evidence="3" id="KW-1185">Reference proteome</keyword>
<comment type="caution">
    <text evidence="2">The sequence shown here is derived from an EMBL/GenBank/DDBJ whole genome shotgun (WGS) entry which is preliminary data.</text>
</comment>
<name>A0A4Q2U6B7_9HYPH</name>